<protein>
    <submittedName>
        <fullName evidence="1">Uncharacterized protein</fullName>
    </submittedName>
</protein>
<keyword evidence="2" id="KW-1185">Reference proteome</keyword>
<evidence type="ECO:0000313" key="2">
    <source>
        <dbReference type="Proteomes" id="UP000824782"/>
    </source>
</evidence>
<proteinExistence type="predicted"/>
<dbReference type="Proteomes" id="UP000824782">
    <property type="component" value="Unassembled WGS sequence"/>
</dbReference>
<name>A0AAV6YU66_ENGPU</name>
<dbReference type="AlphaFoldDB" id="A0AAV6YU66"/>
<organism evidence="1 2">
    <name type="scientific">Engystomops pustulosus</name>
    <name type="common">Tungara frog</name>
    <name type="synonym">Physalaemus pustulosus</name>
    <dbReference type="NCBI Taxonomy" id="76066"/>
    <lineage>
        <taxon>Eukaryota</taxon>
        <taxon>Metazoa</taxon>
        <taxon>Chordata</taxon>
        <taxon>Craniata</taxon>
        <taxon>Vertebrata</taxon>
        <taxon>Euteleostomi</taxon>
        <taxon>Amphibia</taxon>
        <taxon>Batrachia</taxon>
        <taxon>Anura</taxon>
        <taxon>Neobatrachia</taxon>
        <taxon>Hyloidea</taxon>
        <taxon>Leptodactylidae</taxon>
        <taxon>Leiuperinae</taxon>
        <taxon>Engystomops</taxon>
    </lineage>
</organism>
<evidence type="ECO:0000313" key="1">
    <source>
        <dbReference type="EMBL" id="KAG8539598.1"/>
    </source>
</evidence>
<comment type="caution">
    <text evidence="1">The sequence shown here is derived from an EMBL/GenBank/DDBJ whole genome shotgun (WGS) entry which is preliminary data.</text>
</comment>
<dbReference type="EMBL" id="WNYA01013988">
    <property type="protein sequence ID" value="KAG8539598.1"/>
    <property type="molecule type" value="Genomic_DNA"/>
</dbReference>
<gene>
    <name evidence="1" type="ORF">GDO81_020673</name>
</gene>
<accession>A0AAV6YU66</accession>
<reference evidence="1" key="1">
    <citation type="thesis" date="2020" institute="ProQuest LLC" country="789 East Eisenhower Parkway, Ann Arbor, MI, USA">
        <title>Comparative Genomics and Chromosome Evolution.</title>
        <authorList>
            <person name="Mudd A.B."/>
        </authorList>
    </citation>
    <scope>NUCLEOTIDE SEQUENCE</scope>
    <source>
        <strain evidence="1">237g6f4</strain>
        <tissue evidence="1">Blood</tissue>
    </source>
</reference>
<sequence length="79" mass="8840">MNMVPPMQLCTPASANHIPSVSALWNGEREERSNCSCTRKYKTAQKNISFLIWCTHSHSVFSSGSIFLDPSLVIGIHLY</sequence>